<protein>
    <submittedName>
        <fullName evidence="2">Uncharacterized protein</fullName>
    </submittedName>
</protein>
<keyword evidence="3" id="KW-1185">Reference proteome</keyword>
<sequence length="168" mass="18737">MGQSRHVKLALQKAKNVSLRPLRNSQVRPTNRRIKELEDENQQLRQLLQEAQKDGQEANVSSTHSSSSAQVALESTQRQWSAEDSLEPPASSTREELASETSPSLLAEAPQMDQASYHGPTSVLFDNLSRLNVKGADEDFPTSDSNNIRCMLVAESARQRMYPIALIY</sequence>
<reference evidence="2" key="1">
    <citation type="submission" date="2023-01" db="EMBL/GenBank/DDBJ databases">
        <authorList>
            <person name="Piombo E."/>
        </authorList>
    </citation>
    <scope>NUCLEOTIDE SEQUENCE</scope>
</reference>
<dbReference type="Proteomes" id="UP001160390">
    <property type="component" value="Unassembled WGS sequence"/>
</dbReference>
<evidence type="ECO:0000313" key="2">
    <source>
        <dbReference type="EMBL" id="CAI6094643.1"/>
    </source>
</evidence>
<proteinExistence type="predicted"/>
<evidence type="ECO:0000313" key="3">
    <source>
        <dbReference type="Proteomes" id="UP001160390"/>
    </source>
</evidence>
<feature type="region of interest" description="Disordered" evidence="1">
    <location>
        <begin position="1"/>
        <end position="35"/>
    </location>
</feature>
<accession>A0AA35MCI6</accession>
<gene>
    <name evidence="2" type="ORF">CCHLO57077_00012075</name>
</gene>
<name>A0AA35MCI6_9HYPO</name>
<evidence type="ECO:0000256" key="1">
    <source>
        <dbReference type="SAM" id="MobiDB-lite"/>
    </source>
</evidence>
<feature type="compositionally biased region" description="Polar residues" evidence="1">
    <location>
        <begin position="69"/>
        <end position="82"/>
    </location>
</feature>
<dbReference type="AlphaFoldDB" id="A0AA35MCI6"/>
<dbReference type="EMBL" id="CABFNP030001260">
    <property type="protein sequence ID" value="CAI6094643.1"/>
    <property type="molecule type" value="Genomic_DNA"/>
</dbReference>
<feature type="region of interest" description="Disordered" evidence="1">
    <location>
        <begin position="51"/>
        <end position="105"/>
    </location>
</feature>
<comment type="caution">
    <text evidence="2">The sequence shown here is derived from an EMBL/GenBank/DDBJ whole genome shotgun (WGS) entry which is preliminary data.</text>
</comment>
<organism evidence="2 3">
    <name type="scientific">Clonostachys chloroleuca</name>
    <dbReference type="NCBI Taxonomy" id="1926264"/>
    <lineage>
        <taxon>Eukaryota</taxon>
        <taxon>Fungi</taxon>
        <taxon>Dikarya</taxon>
        <taxon>Ascomycota</taxon>
        <taxon>Pezizomycotina</taxon>
        <taxon>Sordariomycetes</taxon>
        <taxon>Hypocreomycetidae</taxon>
        <taxon>Hypocreales</taxon>
        <taxon>Bionectriaceae</taxon>
        <taxon>Clonostachys</taxon>
    </lineage>
</organism>